<dbReference type="Proteomes" id="UP000054279">
    <property type="component" value="Unassembled WGS sequence"/>
</dbReference>
<evidence type="ECO:0000259" key="6">
    <source>
        <dbReference type="PROSITE" id="PS50600"/>
    </source>
</evidence>
<accession>A0A0C9V113</accession>
<dbReference type="InterPro" id="IPR038765">
    <property type="entry name" value="Papain-like_cys_pep_sf"/>
</dbReference>
<evidence type="ECO:0000256" key="3">
    <source>
        <dbReference type="ARBA" id="ARBA00022801"/>
    </source>
</evidence>
<dbReference type="Pfam" id="PF18758">
    <property type="entry name" value="KDZ"/>
    <property type="match status" value="1"/>
</dbReference>
<keyword evidence="8" id="KW-1185">Reference proteome</keyword>
<gene>
    <name evidence="7" type="ORF">M422DRAFT_780625</name>
</gene>
<dbReference type="PROSITE" id="PS50600">
    <property type="entry name" value="ULP_PROTEASE"/>
    <property type="match status" value="1"/>
</dbReference>
<dbReference type="GO" id="GO:0019783">
    <property type="term" value="F:ubiquitin-like protein peptidase activity"/>
    <property type="evidence" value="ECO:0007669"/>
    <property type="project" value="UniProtKB-ARBA"/>
</dbReference>
<keyword evidence="3" id="KW-0378">Hydrolase</keyword>
<evidence type="ECO:0000256" key="5">
    <source>
        <dbReference type="SAM" id="MobiDB-lite"/>
    </source>
</evidence>
<comment type="similarity">
    <text evidence="1">Belongs to the peptidase C48 family.</text>
</comment>
<dbReference type="SUPFAM" id="SSF54001">
    <property type="entry name" value="Cysteine proteinases"/>
    <property type="match status" value="1"/>
</dbReference>
<dbReference type="EMBL" id="KN837141">
    <property type="protein sequence ID" value="KIJ40759.1"/>
    <property type="molecule type" value="Genomic_DNA"/>
</dbReference>
<feature type="coiled-coil region" evidence="4">
    <location>
        <begin position="425"/>
        <end position="452"/>
    </location>
</feature>
<reference evidence="7 8" key="1">
    <citation type="submission" date="2014-06" db="EMBL/GenBank/DDBJ databases">
        <title>Evolutionary Origins and Diversification of the Mycorrhizal Mutualists.</title>
        <authorList>
            <consortium name="DOE Joint Genome Institute"/>
            <consortium name="Mycorrhizal Genomics Consortium"/>
            <person name="Kohler A."/>
            <person name="Kuo A."/>
            <person name="Nagy L.G."/>
            <person name="Floudas D."/>
            <person name="Copeland A."/>
            <person name="Barry K.W."/>
            <person name="Cichocki N."/>
            <person name="Veneault-Fourrey C."/>
            <person name="LaButti K."/>
            <person name="Lindquist E.A."/>
            <person name="Lipzen A."/>
            <person name="Lundell T."/>
            <person name="Morin E."/>
            <person name="Murat C."/>
            <person name="Riley R."/>
            <person name="Ohm R."/>
            <person name="Sun H."/>
            <person name="Tunlid A."/>
            <person name="Henrissat B."/>
            <person name="Grigoriev I.V."/>
            <person name="Hibbett D.S."/>
            <person name="Martin F."/>
        </authorList>
    </citation>
    <scope>NUCLEOTIDE SEQUENCE [LARGE SCALE GENOMIC DNA]</scope>
    <source>
        <strain evidence="7 8">SS14</strain>
    </source>
</reference>
<feature type="compositionally biased region" description="Polar residues" evidence="5">
    <location>
        <begin position="21"/>
        <end position="33"/>
    </location>
</feature>
<sequence>MSNRPIAGSHRSSKARKKVNANLTSTSTPNFSLKPSKDVKPDRQARDAPHLPSTSCKGTIVTMPFDKSFVQSRNLPLQAGMGLGRLENLTLWICTCKSVAEQLMHRGPIGCAPLQPSMAFEMNLLELVSVMMLHIAPNISGWSLSLEWFYKQRGYTLGPRDYLKCRFNATYQWFNVLKDTNHAQVDKVIWGGKDSMNPLTALISDSAHCIVALDANFMQKCQKEHYEDVTFQHPQSHFMSEKDIHAICTYIENLCKTPGTRSESKLFQRLPEDVLNGCQDRFVAADESQVKASTAVFVDMGLVALYSMHMGISGHASFFTIRERFPDSVLAMVKVVRDSGALSNALFLPYGYLEHRWMLDRQIHHNKQDSLHNLASWLNRKEKACTLCKEWKAQVEDQMTPLRRQSKKSADHEIQQILELRGLNAEDETVTMEEIQAKKEAYEALKKRLLSKVTELGITARQKLNTLKGNLFLRNLTNANALKTHIRAKLVLQEFKCGHLEHAYQHQIMCDKDHQQTKNLLKRSRQSITTLISRFNTLVKEMKNLKRRGGAPPGARVPKALAARDLFRLDVDDDIWVDLAADGDANTIPPAWMSDIAVRISIPALLECDCVKEEREHLQIERKALRSWLKEETLRLHTALETHQDDIGVAYQSKCRLQSLWNTVQHWKQSFDGDVCEASVYQLLDSVMDPVRIFTSTNKVKGRSINNDPEDEVSTFSDSDDSAAVSKEEEEALMELVEYAIARERNLSMVELDDIDKRDDRDSEDGDLPEQSHHGLALQPLMTASKPLLMGFIPQPSSLSATHRVKWGRTCGKFSCQNSHIERLAKGDKWFEGSVISVIAEAMAQAAGENRKAVHITPKVLQSVRQILLNPTANSIVEPETKSVHDNAATEGPVVIPAHVPGHWTLVCLDLGKHIIAFHDSLPNMGDDETNVKEEVLYLLDMVRKDDDNVARLWEWRTEHRPQRQFNGYDCGAFALTDMASYINAGQPSTWDQEMMSA</sequence>
<evidence type="ECO:0000256" key="1">
    <source>
        <dbReference type="ARBA" id="ARBA00005234"/>
    </source>
</evidence>
<keyword evidence="2" id="KW-0645">Protease</keyword>
<evidence type="ECO:0000256" key="2">
    <source>
        <dbReference type="ARBA" id="ARBA00022670"/>
    </source>
</evidence>
<evidence type="ECO:0000313" key="8">
    <source>
        <dbReference type="Proteomes" id="UP000054279"/>
    </source>
</evidence>
<evidence type="ECO:0000256" key="4">
    <source>
        <dbReference type="SAM" id="Coils"/>
    </source>
</evidence>
<proteinExistence type="inferred from homology"/>
<dbReference type="OrthoDB" id="2976051at2759"/>
<dbReference type="HOGENOM" id="CLU_300185_0_0_1"/>
<evidence type="ECO:0000313" key="7">
    <source>
        <dbReference type="EMBL" id="KIJ40759.1"/>
    </source>
</evidence>
<feature type="domain" description="Ubiquitin-like protease family profile" evidence="6">
    <location>
        <begin position="814"/>
        <end position="982"/>
    </location>
</feature>
<keyword evidence="4" id="KW-0175">Coiled coil</keyword>
<dbReference type="InterPro" id="IPR040521">
    <property type="entry name" value="KDZ"/>
</dbReference>
<dbReference type="GO" id="GO:0006508">
    <property type="term" value="P:proteolysis"/>
    <property type="evidence" value="ECO:0007669"/>
    <property type="project" value="UniProtKB-KW"/>
</dbReference>
<dbReference type="PANTHER" id="PTHR33096:SF1">
    <property type="entry name" value="CXC1-LIKE CYSTEINE CLUSTER ASSOCIATED WITH KDZ TRANSPOSASES DOMAIN-CONTAINING PROTEIN"/>
    <property type="match status" value="1"/>
</dbReference>
<name>A0A0C9V113_SPHS4</name>
<dbReference type="PANTHER" id="PTHR33096">
    <property type="entry name" value="CXC2 DOMAIN-CONTAINING PROTEIN"/>
    <property type="match status" value="1"/>
</dbReference>
<feature type="region of interest" description="Disordered" evidence="5">
    <location>
        <begin position="754"/>
        <end position="775"/>
    </location>
</feature>
<organism evidence="7 8">
    <name type="scientific">Sphaerobolus stellatus (strain SS14)</name>
    <dbReference type="NCBI Taxonomy" id="990650"/>
    <lineage>
        <taxon>Eukaryota</taxon>
        <taxon>Fungi</taxon>
        <taxon>Dikarya</taxon>
        <taxon>Basidiomycota</taxon>
        <taxon>Agaricomycotina</taxon>
        <taxon>Agaricomycetes</taxon>
        <taxon>Phallomycetidae</taxon>
        <taxon>Geastrales</taxon>
        <taxon>Sphaerobolaceae</taxon>
        <taxon>Sphaerobolus</taxon>
    </lineage>
</organism>
<feature type="compositionally biased region" description="Basic and acidic residues" evidence="5">
    <location>
        <begin position="35"/>
        <end position="49"/>
    </location>
</feature>
<dbReference type="GO" id="GO:0008234">
    <property type="term" value="F:cysteine-type peptidase activity"/>
    <property type="evidence" value="ECO:0007669"/>
    <property type="project" value="InterPro"/>
</dbReference>
<dbReference type="AlphaFoldDB" id="A0A0C9V113"/>
<protein>
    <recommendedName>
        <fullName evidence="6">Ubiquitin-like protease family profile domain-containing protein</fullName>
    </recommendedName>
</protein>
<dbReference type="Gene3D" id="3.40.395.10">
    <property type="entry name" value="Adenoviral Proteinase, Chain A"/>
    <property type="match status" value="1"/>
</dbReference>
<feature type="region of interest" description="Disordered" evidence="5">
    <location>
        <begin position="1"/>
        <end position="55"/>
    </location>
</feature>
<dbReference type="Pfam" id="PF02902">
    <property type="entry name" value="Peptidase_C48"/>
    <property type="match status" value="1"/>
</dbReference>
<dbReference type="InterPro" id="IPR003653">
    <property type="entry name" value="Peptidase_C48_C"/>
</dbReference>